<dbReference type="Gene3D" id="3.90.550.10">
    <property type="entry name" value="Spore Coat Polysaccharide Biosynthesis Protein SpsA, Chain A"/>
    <property type="match status" value="1"/>
</dbReference>
<feature type="domain" description="Galactosyltransferase N-terminal" evidence="13">
    <location>
        <begin position="50"/>
        <end position="191"/>
    </location>
</feature>
<protein>
    <recommendedName>
        <fullName evidence="11">Beta-1,4-N-acetylgalactosaminyltransferase</fullName>
        <ecNumber evidence="11">2.4.1.-</ecNumber>
    </recommendedName>
    <alternativeName>
        <fullName evidence="11">Beta-4-GalNAcT</fullName>
    </alternativeName>
</protein>
<keyword evidence="10 11" id="KW-0325">Glycoprotein</keyword>
<keyword evidence="5 11" id="KW-0808">Transferase</keyword>
<evidence type="ECO:0000256" key="9">
    <source>
        <dbReference type="ARBA" id="ARBA00023136"/>
    </source>
</evidence>
<evidence type="ECO:0000259" key="13">
    <source>
        <dbReference type="Pfam" id="PF13733"/>
    </source>
</evidence>
<dbReference type="GO" id="GO:0033842">
    <property type="term" value="F:N-acetyl-beta-glucosaminyl-derivative 4-beta-N-acetylgalactosaminyltransferase activity"/>
    <property type="evidence" value="ECO:0007669"/>
    <property type="project" value="TreeGrafter"/>
</dbReference>
<keyword evidence="11" id="KW-0479">Metal-binding</keyword>
<dbReference type="InterPro" id="IPR003859">
    <property type="entry name" value="Galactosyl_T"/>
</dbReference>
<comment type="subcellular location">
    <subcellularLocation>
        <location evidence="1 11">Membrane</location>
        <topology evidence="1 11">Single-pass type II membrane protein</topology>
    </subcellularLocation>
</comment>
<keyword evidence="9 11" id="KW-0472">Membrane</keyword>
<evidence type="ECO:0000256" key="4">
    <source>
        <dbReference type="ARBA" id="ARBA00022676"/>
    </source>
</evidence>
<evidence type="ECO:0000256" key="5">
    <source>
        <dbReference type="ARBA" id="ARBA00022679"/>
    </source>
</evidence>
<dbReference type="STRING" id="35525.A0A164VSX9"/>
<dbReference type="Proteomes" id="UP000076858">
    <property type="component" value="Unassembled WGS sequence"/>
</dbReference>
<keyword evidence="7 11" id="KW-0735">Signal-anchor</keyword>
<dbReference type="GO" id="GO:0006688">
    <property type="term" value="P:glycosphingolipid biosynthetic process"/>
    <property type="evidence" value="ECO:0007669"/>
    <property type="project" value="TreeGrafter"/>
</dbReference>
<evidence type="ECO:0000259" key="12">
    <source>
        <dbReference type="Pfam" id="PF02709"/>
    </source>
</evidence>
<dbReference type="PANTHER" id="PTHR19300">
    <property type="entry name" value="BETA-1,4-GALACTOSYLTRANSFERASE"/>
    <property type="match status" value="1"/>
</dbReference>
<sequence length="333" mass="38333">MYWSHVAHLRVIIRPVLIAFITISICVLWIHSNTSADGKLLAATQSVQPCPLISPKLIGWTNLSLETMSAMSKEDEAIVEFRMKEAGVKAGGRYEPSECRSRHQVAIIVPIRNRTEHLTVFLRYMHPFLQRQQLNYVIIVVEQSERWPFNRGMLMNIGFREAQLLHGKYQCVILHDVDMLPEHDGNPYTCPTNGKPRQMAFSIDRWNDYNSIPWSFFGAVSAISANDFQLINGYSNAFWGWGGEDDQLFQRTRSQNLTVVRAFDGNVSQVVHYKTMSHPKATPNPDRMSLINEGWTKFKMDGLVDLRYTRLDLKLKPLYTRIVVDIQPYNITT</sequence>
<dbReference type="AlphaFoldDB" id="A0A164VSX9"/>
<dbReference type="PRINTS" id="PR02050">
    <property type="entry name" value="B14GALTRFASE"/>
</dbReference>
<evidence type="ECO:0000256" key="2">
    <source>
        <dbReference type="ARBA" id="ARBA00004922"/>
    </source>
</evidence>
<comment type="pathway">
    <text evidence="2 11">Protein modification; protein glycosylation.</text>
</comment>
<evidence type="ECO:0000256" key="3">
    <source>
        <dbReference type="ARBA" id="ARBA00005735"/>
    </source>
</evidence>
<proteinExistence type="inferred from homology"/>
<keyword evidence="6 11" id="KW-0812">Transmembrane</keyword>
<dbReference type="EC" id="2.4.1.-" evidence="11"/>
<accession>A0A164VSX9</accession>
<comment type="similarity">
    <text evidence="3 11">Belongs to the glycosyltransferase 7 family.</text>
</comment>
<dbReference type="GO" id="GO:0046872">
    <property type="term" value="F:metal ion binding"/>
    <property type="evidence" value="ECO:0007669"/>
    <property type="project" value="UniProtKB-UniRule"/>
</dbReference>
<evidence type="ECO:0000313" key="14">
    <source>
        <dbReference type="EMBL" id="KZS12623.1"/>
    </source>
</evidence>
<evidence type="ECO:0000313" key="15">
    <source>
        <dbReference type="Proteomes" id="UP000076858"/>
    </source>
</evidence>
<gene>
    <name evidence="14" type="ORF">APZ42_022764</name>
</gene>
<dbReference type="GO" id="GO:0008378">
    <property type="term" value="F:galactosyltransferase activity"/>
    <property type="evidence" value="ECO:0007669"/>
    <property type="project" value="TreeGrafter"/>
</dbReference>
<dbReference type="InterPro" id="IPR027791">
    <property type="entry name" value="Galactosyl_T_C"/>
</dbReference>
<dbReference type="GO" id="GO:0005794">
    <property type="term" value="C:Golgi apparatus"/>
    <property type="evidence" value="ECO:0007669"/>
    <property type="project" value="TreeGrafter"/>
</dbReference>
<evidence type="ECO:0000256" key="7">
    <source>
        <dbReference type="ARBA" id="ARBA00022968"/>
    </source>
</evidence>
<comment type="cofactor">
    <cofactor evidence="11">
        <name>Mn(2+)</name>
        <dbReference type="ChEBI" id="CHEBI:29035"/>
    </cofactor>
</comment>
<evidence type="ECO:0000256" key="1">
    <source>
        <dbReference type="ARBA" id="ARBA00004606"/>
    </source>
</evidence>
<dbReference type="SUPFAM" id="SSF53448">
    <property type="entry name" value="Nucleotide-diphospho-sugar transferases"/>
    <property type="match status" value="1"/>
</dbReference>
<evidence type="ECO:0000256" key="10">
    <source>
        <dbReference type="ARBA" id="ARBA00023180"/>
    </source>
</evidence>
<evidence type="ECO:0000256" key="6">
    <source>
        <dbReference type="ARBA" id="ARBA00022692"/>
    </source>
</evidence>
<keyword evidence="11" id="KW-0464">Manganese</keyword>
<evidence type="ECO:0000256" key="11">
    <source>
        <dbReference type="RuleBase" id="RU368121"/>
    </source>
</evidence>
<dbReference type="Pfam" id="PF13733">
    <property type="entry name" value="Glyco_transf_7N"/>
    <property type="match status" value="1"/>
</dbReference>
<keyword evidence="8 11" id="KW-1133">Transmembrane helix</keyword>
<dbReference type="GO" id="GO:0005975">
    <property type="term" value="P:carbohydrate metabolic process"/>
    <property type="evidence" value="ECO:0007669"/>
    <property type="project" value="InterPro"/>
</dbReference>
<dbReference type="InterPro" id="IPR029044">
    <property type="entry name" value="Nucleotide-diphossugar_trans"/>
</dbReference>
<comment type="caution">
    <text evidence="14">The sequence shown here is derived from an EMBL/GenBank/DDBJ whole genome shotgun (WGS) entry which is preliminary data.</text>
</comment>
<dbReference type="InterPro" id="IPR027995">
    <property type="entry name" value="Galactosyl_T_N"/>
</dbReference>
<feature type="domain" description="Galactosyltransferase C-terminal" evidence="12">
    <location>
        <begin position="208"/>
        <end position="274"/>
    </location>
</feature>
<dbReference type="GO" id="GO:0016020">
    <property type="term" value="C:membrane"/>
    <property type="evidence" value="ECO:0007669"/>
    <property type="project" value="UniProtKB-SubCell"/>
</dbReference>
<dbReference type="PANTHER" id="PTHR19300:SF57">
    <property type="entry name" value="BETA-1,4-N-ACETYLGALACTOSAMINYLTRANSFERASE"/>
    <property type="match status" value="1"/>
</dbReference>
<evidence type="ECO:0000256" key="8">
    <source>
        <dbReference type="ARBA" id="ARBA00022989"/>
    </source>
</evidence>
<feature type="transmembrane region" description="Helical" evidence="11">
    <location>
        <begin position="12"/>
        <end position="31"/>
    </location>
</feature>
<organism evidence="14 15">
    <name type="scientific">Daphnia magna</name>
    <dbReference type="NCBI Taxonomy" id="35525"/>
    <lineage>
        <taxon>Eukaryota</taxon>
        <taxon>Metazoa</taxon>
        <taxon>Ecdysozoa</taxon>
        <taxon>Arthropoda</taxon>
        <taxon>Crustacea</taxon>
        <taxon>Branchiopoda</taxon>
        <taxon>Diplostraca</taxon>
        <taxon>Cladocera</taxon>
        <taxon>Anomopoda</taxon>
        <taxon>Daphniidae</taxon>
        <taxon>Daphnia</taxon>
    </lineage>
</organism>
<reference evidence="14 15" key="1">
    <citation type="submission" date="2016-03" db="EMBL/GenBank/DDBJ databases">
        <title>EvidentialGene: Evidence-directed Construction of Genes on Genomes.</title>
        <authorList>
            <person name="Gilbert D.G."/>
            <person name="Choi J.-H."/>
            <person name="Mockaitis K."/>
            <person name="Colbourne J."/>
            <person name="Pfrender M."/>
        </authorList>
    </citation>
    <scope>NUCLEOTIDE SEQUENCE [LARGE SCALE GENOMIC DNA]</scope>
    <source>
        <strain evidence="14 15">Xinb3</strain>
        <tissue evidence="14">Complete organism</tissue>
    </source>
</reference>
<keyword evidence="15" id="KW-1185">Reference proteome</keyword>
<comment type="function">
    <text evidence="11">Catalyzes the transfer of galactose onto proteins or lipids.</text>
</comment>
<name>A0A164VSX9_9CRUS</name>
<dbReference type="Pfam" id="PF02709">
    <property type="entry name" value="Glyco_transf_7C"/>
    <property type="match status" value="1"/>
</dbReference>
<dbReference type="OrthoDB" id="10038994at2759"/>
<dbReference type="UniPathway" id="UPA00378"/>
<dbReference type="EMBL" id="LRGB01001361">
    <property type="protein sequence ID" value="KZS12623.1"/>
    <property type="molecule type" value="Genomic_DNA"/>
</dbReference>
<keyword evidence="4 11" id="KW-0328">Glycosyltransferase</keyword>